<evidence type="ECO:0000313" key="3">
    <source>
        <dbReference type="EMBL" id="MBB2498424.1"/>
    </source>
</evidence>
<evidence type="ECO:0000313" key="5">
    <source>
        <dbReference type="Proteomes" id="UP000233750"/>
    </source>
</evidence>
<dbReference type="Proteomes" id="UP000550260">
    <property type="component" value="Unassembled WGS sequence"/>
</dbReference>
<gene>
    <name evidence="4" type="ORF">ATK30_6395</name>
    <name evidence="3" type="ORF">H5411_04650</name>
</gene>
<dbReference type="EMBL" id="JACJHR010000004">
    <property type="protein sequence ID" value="MBB2498424.1"/>
    <property type="molecule type" value="Genomic_DNA"/>
</dbReference>
<keyword evidence="5" id="KW-1185">Reference proteome</keyword>
<feature type="region of interest" description="Disordered" evidence="1">
    <location>
        <begin position="84"/>
        <end position="114"/>
    </location>
</feature>
<keyword evidence="3" id="KW-0378">Hydrolase</keyword>
<name>A0A2N3WNP4_9PSEU</name>
<feature type="compositionally biased region" description="Low complexity" evidence="1">
    <location>
        <begin position="89"/>
        <end position="102"/>
    </location>
</feature>
<protein>
    <submittedName>
        <fullName evidence="3">Phosphodiester glycosidase family protein</fullName>
    </submittedName>
    <submittedName>
        <fullName evidence="4">Uncharacterized protein DUF2233</fullName>
    </submittedName>
</protein>
<dbReference type="GO" id="GO:0016798">
    <property type="term" value="F:hydrolase activity, acting on glycosyl bonds"/>
    <property type="evidence" value="ECO:0007669"/>
    <property type="project" value="UniProtKB-KW"/>
</dbReference>
<evidence type="ECO:0000313" key="4">
    <source>
        <dbReference type="EMBL" id="PKV95473.1"/>
    </source>
</evidence>
<feature type="domain" description="Phosphodiester glycosidase" evidence="2">
    <location>
        <begin position="186"/>
        <end position="322"/>
    </location>
</feature>
<reference evidence="3 6" key="2">
    <citation type="submission" date="2020-08" db="EMBL/GenBank/DDBJ databases">
        <title>Amycolatopsis echigonensis JCM 21831.</title>
        <authorList>
            <person name="Tedsree N."/>
            <person name="Kuncharoen N."/>
            <person name="Likhitwitayawuid K."/>
            <person name="Tanasupawat S."/>
        </authorList>
    </citation>
    <scope>NUCLEOTIDE SEQUENCE [LARGE SCALE GENOMIC DNA]</scope>
    <source>
        <strain evidence="3 6">JCM 21831</strain>
    </source>
</reference>
<dbReference type="RefSeq" id="WP_101438573.1">
    <property type="nucleotide sequence ID" value="NZ_JACJHR010000004.1"/>
</dbReference>
<dbReference type="AlphaFoldDB" id="A0A2N3WNP4"/>
<reference evidence="4 5" key="1">
    <citation type="submission" date="2017-12" db="EMBL/GenBank/DDBJ databases">
        <title>Sequencing the genomes of 1000 Actinobacteria strains.</title>
        <authorList>
            <person name="Klenk H.-P."/>
        </authorList>
    </citation>
    <scope>NUCLEOTIDE SEQUENCE [LARGE SCALE GENOMIC DNA]</scope>
    <source>
        <strain evidence="4 5">DSM 45165</strain>
    </source>
</reference>
<dbReference type="EMBL" id="PJMY01000003">
    <property type="protein sequence ID" value="PKV95473.1"/>
    <property type="molecule type" value="Genomic_DNA"/>
</dbReference>
<proteinExistence type="predicted"/>
<keyword evidence="3" id="KW-0326">Glycosidase</keyword>
<evidence type="ECO:0000256" key="1">
    <source>
        <dbReference type="SAM" id="MobiDB-lite"/>
    </source>
</evidence>
<accession>A0A2N3WNP4</accession>
<evidence type="ECO:0000313" key="6">
    <source>
        <dbReference type="Proteomes" id="UP000550260"/>
    </source>
</evidence>
<sequence length="386" mass="40570">MAAVPTLTGSPRRRPRRRLRIALILVVALLAYPAGSYVRALTYPGDASFAVRTVDWLRDLGLGGVVNTVENWWYTRHPPANAMPRSSDLPAPAGSRVAAAGPRPAPLRPSPGAPAGEGVWVAGARAGGQTAEYTTFIQPDPRHASVVAGVAWLDQNLVRTQLFAGTKDPQGPGPNAVPAALRDSLVAVFNSGFKMKDSRGGVYLDGATLAPLRAGKASAVIDDSGRVAIVQWGHDPSPGRQVAAVRQNLDLVVDHGSPVPALDRNPAGAWGSASNQYQYTWRSGLGTDRDGNLIYVAGNGLTLTTLAAAMTQAGIQQGMELDIHSPMVTFDSYRPDLPGHGPVKLLPGIPGAADRYLQPDQRDFFATTLRPPGSLPANASRAAPSG</sequence>
<dbReference type="OrthoDB" id="141240at2"/>
<organism evidence="4 5">
    <name type="scientific">Amycolatopsis echigonensis</name>
    <dbReference type="NCBI Taxonomy" id="2576905"/>
    <lineage>
        <taxon>Bacteria</taxon>
        <taxon>Bacillati</taxon>
        <taxon>Actinomycetota</taxon>
        <taxon>Actinomycetes</taxon>
        <taxon>Pseudonocardiales</taxon>
        <taxon>Pseudonocardiaceae</taxon>
        <taxon>Amycolatopsis</taxon>
    </lineage>
</organism>
<comment type="caution">
    <text evidence="4">The sequence shown here is derived from an EMBL/GenBank/DDBJ whole genome shotgun (WGS) entry which is preliminary data.</text>
</comment>
<feature type="compositionally biased region" description="Pro residues" evidence="1">
    <location>
        <begin position="103"/>
        <end position="112"/>
    </location>
</feature>
<dbReference type="InterPro" id="IPR018711">
    <property type="entry name" value="NAGPA"/>
</dbReference>
<evidence type="ECO:0000259" key="2">
    <source>
        <dbReference type="Pfam" id="PF09992"/>
    </source>
</evidence>
<dbReference type="Pfam" id="PF09992">
    <property type="entry name" value="NAGPA"/>
    <property type="match status" value="1"/>
</dbReference>
<dbReference type="Proteomes" id="UP000233750">
    <property type="component" value="Unassembled WGS sequence"/>
</dbReference>
<accession>A0A8E1VUD4</accession>